<keyword evidence="2" id="KW-1185">Reference proteome</keyword>
<dbReference type="RefSeq" id="WP_211846332.1">
    <property type="nucleotide sequence ID" value="NZ_JAAEDL010000008.1"/>
</dbReference>
<proteinExistence type="predicted"/>
<dbReference type="EMBL" id="JAAEDL010000008">
    <property type="protein sequence ID" value="MBR0680794.1"/>
    <property type="molecule type" value="Genomic_DNA"/>
</dbReference>
<organism evidence="1 2">
    <name type="scientific">Neoroseomonas eburnea</name>
    <dbReference type="NCBI Taxonomy" id="1346889"/>
    <lineage>
        <taxon>Bacteria</taxon>
        <taxon>Pseudomonadati</taxon>
        <taxon>Pseudomonadota</taxon>
        <taxon>Alphaproteobacteria</taxon>
        <taxon>Acetobacterales</taxon>
        <taxon>Acetobacteraceae</taxon>
        <taxon>Neoroseomonas</taxon>
    </lineage>
</organism>
<dbReference type="AlphaFoldDB" id="A0A9X9XAQ8"/>
<dbReference type="Proteomes" id="UP001138709">
    <property type="component" value="Unassembled WGS sequence"/>
</dbReference>
<comment type="caution">
    <text evidence="1">The sequence shown here is derived from an EMBL/GenBank/DDBJ whole genome shotgun (WGS) entry which is preliminary data.</text>
</comment>
<evidence type="ECO:0000313" key="1">
    <source>
        <dbReference type="EMBL" id="MBR0680794.1"/>
    </source>
</evidence>
<accession>A0A9X9XAQ8</accession>
<evidence type="ECO:0000313" key="2">
    <source>
        <dbReference type="Proteomes" id="UP001138709"/>
    </source>
</evidence>
<reference evidence="1" key="2">
    <citation type="journal article" date="2021" name="Syst. Appl. Microbiol.">
        <title>Roseomonas hellenica sp. nov., isolated from roots of wild-growing Alkanna tinctoria.</title>
        <authorList>
            <person name="Rat A."/>
            <person name="Naranjo H.D."/>
            <person name="Lebbe L."/>
            <person name="Cnockaert M."/>
            <person name="Krigas N."/>
            <person name="Grigoriadou K."/>
            <person name="Maloupa E."/>
            <person name="Willems A."/>
        </authorList>
    </citation>
    <scope>NUCLEOTIDE SEQUENCE</scope>
    <source>
        <strain evidence="1">LMG 31228</strain>
    </source>
</reference>
<reference evidence="1" key="1">
    <citation type="submission" date="2020-01" db="EMBL/GenBank/DDBJ databases">
        <authorList>
            <person name="Rat A."/>
        </authorList>
    </citation>
    <scope>NUCLEOTIDE SEQUENCE</scope>
    <source>
        <strain evidence="1">LMG 31228</strain>
    </source>
</reference>
<sequence length="136" mass="14770">MRKIVVGVAALAAVGVVAVVATIALRGGGMPATDRGVEAELRQAVEQLRPFPQRIDEATELTDARADGRTMTYVYRLTVSDTFDQAAQRARLEQAACGNPAMRAAIRDHGVAFIYEYRAFADPARIEARFTVDRCG</sequence>
<gene>
    <name evidence="1" type="ORF">GXW74_09870</name>
</gene>
<name>A0A9X9XAQ8_9PROT</name>
<protein>
    <submittedName>
        <fullName evidence="1">Uncharacterized protein</fullName>
    </submittedName>
</protein>